<name>A0A452RM67_URSAM</name>
<protein>
    <submittedName>
        <fullName evidence="2">Uncharacterized protein</fullName>
    </submittedName>
</protein>
<reference evidence="2" key="2">
    <citation type="submission" date="2025-08" db="UniProtKB">
        <authorList>
            <consortium name="Ensembl"/>
        </authorList>
    </citation>
    <scope>IDENTIFICATION</scope>
</reference>
<evidence type="ECO:0000313" key="2">
    <source>
        <dbReference type="Ensembl" id="ENSUAMP00000020226.1"/>
    </source>
</evidence>
<dbReference type="Proteomes" id="UP000291022">
    <property type="component" value="Unassembled WGS sequence"/>
</dbReference>
<dbReference type="Ensembl" id="ENSUAMT00000022620.1">
    <property type="protein sequence ID" value="ENSUAMP00000020226.1"/>
    <property type="gene ID" value="ENSUAMG00000015969.1"/>
</dbReference>
<dbReference type="AlphaFoldDB" id="A0A452RM67"/>
<dbReference type="OMA" id="PFISFCC"/>
<organism evidence="2 3">
    <name type="scientific">Ursus americanus</name>
    <name type="common">American black bear</name>
    <name type="synonym">Euarctos americanus</name>
    <dbReference type="NCBI Taxonomy" id="9643"/>
    <lineage>
        <taxon>Eukaryota</taxon>
        <taxon>Metazoa</taxon>
        <taxon>Chordata</taxon>
        <taxon>Craniata</taxon>
        <taxon>Vertebrata</taxon>
        <taxon>Euteleostomi</taxon>
        <taxon>Mammalia</taxon>
        <taxon>Eutheria</taxon>
        <taxon>Laurasiatheria</taxon>
        <taxon>Carnivora</taxon>
        <taxon>Caniformia</taxon>
        <taxon>Ursidae</taxon>
        <taxon>Ursus</taxon>
    </lineage>
</organism>
<evidence type="ECO:0000313" key="3">
    <source>
        <dbReference type="Proteomes" id="UP000291022"/>
    </source>
</evidence>
<accession>A0A452RM67</accession>
<evidence type="ECO:0000256" key="1">
    <source>
        <dbReference type="SAM" id="Phobius"/>
    </source>
</evidence>
<keyword evidence="1" id="KW-1133">Transmembrane helix</keyword>
<keyword evidence="1" id="KW-0812">Transmembrane</keyword>
<dbReference type="GeneTree" id="ENSGT01150000289200"/>
<sequence length="131" mass="14941">MISLSAASLLVYRNAIDFCMSILYPVILLNSCISCSSFLVESFRFSLYSIMSSANSERLTSSLLIWMYFISFCCLIAEVRTSSTILNNNDESGHPCLFPDHRGEAQFFPLRMMLAVGFSYMAFMMLRYIRS</sequence>
<feature type="transmembrane region" description="Helical" evidence="1">
    <location>
        <begin position="108"/>
        <end position="129"/>
    </location>
</feature>
<reference evidence="2" key="3">
    <citation type="submission" date="2025-09" db="UniProtKB">
        <authorList>
            <consortium name="Ensembl"/>
        </authorList>
    </citation>
    <scope>IDENTIFICATION</scope>
</reference>
<keyword evidence="1" id="KW-0472">Membrane</keyword>
<feature type="transmembrane region" description="Helical" evidence="1">
    <location>
        <begin position="59"/>
        <end position="79"/>
    </location>
</feature>
<feature type="transmembrane region" description="Helical" evidence="1">
    <location>
        <begin position="25"/>
        <end position="47"/>
    </location>
</feature>
<keyword evidence="3" id="KW-1185">Reference proteome</keyword>
<proteinExistence type="predicted"/>
<reference evidence="3" key="1">
    <citation type="submission" date="2016-06" db="EMBL/GenBank/DDBJ databases">
        <title>De novo assembly and RNA-Seq shows season-dependent expression and editing in black bear kidneys.</title>
        <authorList>
            <person name="Korstanje R."/>
            <person name="Srivastava A."/>
            <person name="Sarsani V.K."/>
            <person name="Sheehan S.M."/>
            <person name="Seger R.L."/>
            <person name="Barter M.E."/>
            <person name="Lindqvist C."/>
            <person name="Brody L.C."/>
            <person name="Mullikin J.C."/>
        </authorList>
    </citation>
    <scope>NUCLEOTIDE SEQUENCE [LARGE SCALE GENOMIC DNA]</scope>
</reference>